<reference evidence="1 2" key="1">
    <citation type="journal article" date="2017" name="Int. J. Syst. Evol. Microbiol.">
        <title>Rouxiella badensis sp. nov. and Rouxiella silvae sp. nov. isolated from peat bog soil in Germany and emendation of the genus description.</title>
        <authorList>
            <person name="Le Fleche-Mateos A."/>
            <person name="Kugler J.H."/>
            <person name="Hansen S.H."/>
            <person name="Syldatk C."/>
            <person name="Hausmann R."/>
            <person name="Lomprez F."/>
            <person name="Vandenbogaert M."/>
            <person name="Manuguerra J.C."/>
            <person name="Grimont P.A."/>
        </authorList>
    </citation>
    <scope>NUCLEOTIDE SEQUENCE [LARGE SCALE GENOMIC DNA]</scope>
    <source>
        <strain evidence="1 2">DSM 100043</strain>
    </source>
</reference>
<dbReference type="Pfam" id="PF13318">
    <property type="entry name" value="AtzG-like"/>
    <property type="match status" value="1"/>
</dbReference>
<accession>A0A1X0WCP3</accession>
<comment type="caution">
    <text evidence="1">The sequence shown here is derived from an EMBL/GenBank/DDBJ whole genome shotgun (WGS) entry which is preliminary data.</text>
</comment>
<dbReference type="GeneID" id="93564519"/>
<dbReference type="InterPro" id="IPR025148">
    <property type="entry name" value="AtzG-like"/>
</dbReference>
<name>A0A1X0WCP3_9GAMM</name>
<evidence type="ECO:0000313" key="2">
    <source>
        <dbReference type="Proteomes" id="UP000192536"/>
    </source>
</evidence>
<dbReference type="NCBIfam" id="NF033624">
    <property type="entry name" value="HpxX"/>
    <property type="match status" value="1"/>
</dbReference>
<proteinExistence type="predicted"/>
<dbReference type="EMBL" id="MRWE01000027">
    <property type="protein sequence ID" value="ORJ24548.1"/>
    <property type="molecule type" value="Genomic_DNA"/>
</dbReference>
<organism evidence="1 2">
    <name type="scientific">Rouxiella badensis</name>
    <dbReference type="NCBI Taxonomy" id="1646377"/>
    <lineage>
        <taxon>Bacteria</taxon>
        <taxon>Pseudomonadati</taxon>
        <taxon>Pseudomonadota</taxon>
        <taxon>Gammaproteobacteria</taxon>
        <taxon>Enterobacterales</taxon>
        <taxon>Yersiniaceae</taxon>
        <taxon>Rouxiella</taxon>
    </lineage>
</organism>
<dbReference type="RefSeq" id="WP_017491131.1">
    <property type="nucleotide sequence ID" value="NZ_CAUQAZ010000040.1"/>
</dbReference>
<dbReference type="AlphaFoldDB" id="A0A1X0WCP3"/>
<protein>
    <submittedName>
        <fullName evidence="1">DUF4089 domain-containing protein</fullName>
    </submittedName>
</protein>
<gene>
    <name evidence="1" type="ORF">BS640_15595</name>
</gene>
<sequence length="66" mass="7371">MKTTSSVPPADWAAYVSQMEAILALDLDDARRQELLTQFSRIAQMAQPLMDLPLDPRLEIAGVYHA</sequence>
<keyword evidence="2" id="KW-1185">Reference proteome</keyword>
<dbReference type="Proteomes" id="UP000192536">
    <property type="component" value="Unassembled WGS sequence"/>
</dbReference>
<evidence type="ECO:0000313" key="1">
    <source>
        <dbReference type="EMBL" id="ORJ24548.1"/>
    </source>
</evidence>
<dbReference type="STRING" id="1646377.BS640_15595"/>